<comment type="caution">
    <text evidence="7">The sequence shown here is derived from an EMBL/GenBank/DDBJ whole genome shotgun (WGS) entry which is preliminary data.</text>
</comment>
<dbReference type="GO" id="GO:0005654">
    <property type="term" value="C:nucleoplasm"/>
    <property type="evidence" value="ECO:0007669"/>
    <property type="project" value="UniProtKB-SubCell"/>
</dbReference>
<dbReference type="PIRSF" id="PIRSF017302">
    <property type="entry name" value="Gltscr2"/>
    <property type="match status" value="1"/>
</dbReference>
<dbReference type="EMBL" id="JEMT01009010">
    <property type="protein sequence ID" value="EXX78527.1"/>
    <property type="molecule type" value="Genomic_DNA"/>
</dbReference>
<keyword evidence="8" id="KW-1185">Reference proteome</keyword>
<dbReference type="Pfam" id="PF07767">
    <property type="entry name" value="Nop53"/>
    <property type="match status" value="1"/>
</dbReference>
<dbReference type="OMA" id="TEKWTHK"/>
<reference evidence="7 8" key="1">
    <citation type="submission" date="2014-02" db="EMBL/GenBank/DDBJ databases">
        <title>Single nucleus genome sequencing reveals high similarity among nuclei of an endomycorrhizal fungus.</title>
        <authorList>
            <person name="Lin K."/>
            <person name="Geurts R."/>
            <person name="Zhang Z."/>
            <person name="Limpens E."/>
            <person name="Saunders D.G."/>
            <person name="Mu D."/>
            <person name="Pang E."/>
            <person name="Cao H."/>
            <person name="Cha H."/>
            <person name="Lin T."/>
            <person name="Zhou Q."/>
            <person name="Shang Y."/>
            <person name="Li Y."/>
            <person name="Ivanov S."/>
            <person name="Sharma T."/>
            <person name="Velzen R.V."/>
            <person name="Ruijter N.D."/>
            <person name="Aanen D.K."/>
            <person name="Win J."/>
            <person name="Kamoun S."/>
            <person name="Bisseling T."/>
            <person name="Huang S."/>
        </authorList>
    </citation>
    <scope>NUCLEOTIDE SEQUENCE [LARGE SCALE GENOMIC DNA]</scope>
    <source>
        <strain evidence="8">DAOM197198w</strain>
    </source>
</reference>
<feature type="region of interest" description="Disordered" evidence="6">
    <location>
        <begin position="248"/>
        <end position="332"/>
    </location>
</feature>
<dbReference type="GO" id="GO:0005730">
    <property type="term" value="C:nucleolus"/>
    <property type="evidence" value="ECO:0007669"/>
    <property type="project" value="UniProtKB-SubCell"/>
</dbReference>
<feature type="region of interest" description="Disordered" evidence="6">
    <location>
        <begin position="175"/>
        <end position="225"/>
    </location>
</feature>
<evidence type="ECO:0000256" key="2">
    <source>
        <dbReference type="ARBA" id="ARBA00018339"/>
    </source>
</evidence>
<dbReference type="STRING" id="1432141.A0A015K9R7"/>
<evidence type="ECO:0000256" key="6">
    <source>
        <dbReference type="SAM" id="MobiDB-lite"/>
    </source>
</evidence>
<dbReference type="HOGENOM" id="CLU_035888_1_1_1"/>
<evidence type="ECO:0000256" key="5">
    <source>
        <dbReference type="PIRNR" id="PIRNR017302"/>
    </source>
</evidence>
<feature type="region of interest" description="Disordered" evidence="6">
    <location>
        <begin position="98"/>
        <end position="151"/>
    </location>
</feature>
<evidence type="ECO:0000256" key="4">
    <source>
        <dbReference type="ARBA" id="ARBA00023242"/>
    </source>
</evidence>
<name>A0A015K9R7_RHIIW</name>
<gene>
    <name evidence="7" type="ORF">RirG_014240</name>
</gene>
<evidence type="ECO:0000256" key="1">
    <source>
        <dbReference type="ARBA" id="ARBA00008838"/>
    </source>
</evidence>
<accession>A0A015K9R7</accession>
<feature type="compositionally biased region" description="Acidic residues" evidence="6">
    <location>
        <begin position="175"/>
        <end position="187"/>
    </location>
</feature>
<organism evidence="7 8">
    <name type="scientific">Rhizophagus irregularis (strain DAOM 197198w)</name>
    <name type="common">Glomus intraradices</name>
    <dbReference type="NCBI Taxonomy" id="1432141"/>
    <lineage>
        <taxon>Eukaryota</taxon>
        <taxon>Fungi</taxon>
        <taxon>Fungi incertae sedis</taxon>
        <taxon>Mucoromycota</taxon>
        <taxon>Glomeromycotina</taxon>
        <taxon>Glomeromycetes</taxon>
        <taxon>Glomerales</taxon>
        <taxon>Glomeraceae</taxon>
        <taxon>Rhizophagus</taxon>
    </lineage>
</organism>
<comment type="function">
    <text evidence="5">May play a role in ribosome biogenesis.</text>
</comment>
<dbReference type="GO" id="GO:0006364">
    <property type="term" value="P:rRNA processing"/>
    <property type="evidence" value="ECO:0007669"/>
    <property type="project" value="TreeGrafter"/>
</dbReference>
<dbReference type="OrthoDB" id="5072at2759"/>
<keyword evidence="4 5" id="KW-0539">Nucleus</keyword>
<evidence type="ECO:0000313" key="8">
    <source>
        <dbReference type="Proteomes" id="UP000022910"/>
    </source>
</evidence>
<dbReference type="AlphaFoldDB" id="A0A015K9R7"/>
<evidence type="ECO:0000313" key="7">
    <source>
        <dbReference type="EMBL" id="EXX78527.1"/>
    </source>
</evidence>
<dbReference type="PANTHER" id="PTHR14211">
    <property type="entry name" value="GLIOMA SUPPRESSOR CANDIDATE REGION GENE 2"/>
    <property type="match status" value="1"/>
</dbReference>
<dbReference type="InterPro" id="IPR011687">
    <property type="entry name" value="Nop53/GLTSCR2"/>
</dbReference>
<proteinExistence type="inferred from homology"/>
<keyword evidence="3 5" id="KW-0690">Ribosome biogenesis</keyword>
<feature type="compositionally biased region" description="Polar residues" evidence="6">
    <location>
        <begin position="253"/>
        <end position="266"/>
    </location>
</feature>
<feature type="compositionally biased region" description="Basic residues" evidence="6">
    <location>
        <begin position="302"/>
        <end position="318"/>
    </location>
</feature>
<dbReference type="PANTHER" id="PTHR14211:SF7">
    <property type="entry name" value="RIBOSOME BIOGENESIS PROTEIN NOP53"/>
    <property type="match status" value="1"/>
</dbReference>
<feature type="compositionally biased region" description="Basic and acidic residues" evidence="6">
    <location>
        <begin position="319"/>
        <end position="332"/>
    </location>
</feature>
<protein>
    <recommendedName>
        <fullName evidence="2 5">Ribosome biogenesis protein NOP53</fullName>
    </recommendedName>
</protein>
<dbReference type="GO" id="GO:0008097">
    <property type="term" value="F:5S rRNA binding"/>
    <property type="evidence" value="ECO:0007669"/>
    <property type="project" value="TreeGrafter"/>
</dbReference>
<feature type="compositionally biased region" description="Basic residues" evidence="6">
    <location>
        <begin position="104"/>
        <end position="116"/>
    </location>
</feature>
<dbReference type="Proteomes" id="UP000022910">
    <property type="component" value="Unassembled WGS sequence"/>
</dbReference>
<sequence length="448" mass="52814">MASVIPIEPIEPVIKKKKTQPSRKGKKAWRKNVDITEIEKTLEGIRDEERITGGRIRDLPDEKIFTIDTLGDVEVRKKINKKFAKLKIDQIIENNSKIPAIFSKPKKQNDHKKHYVSKYNKFKSEESEEEESKESKESKELVKKKKSDHVKLTTENSVPTKVLLKTGEYDVWNEEESDELLRDDDNDFLPPMKKRKIKPPPTMNVKPFDTIPAVHFPHPGTSYNPKFEDHQSLLKIAHEEEVVKLQKKEKLQSQLPVLSEMPTSVMNPEDMVVKDIDEEKSSEDEVEENERNEVIEKQVNNQHKKTRTERNKEKRKFARLKEEQGRKAKKEFRRELEKLPEIIQSFNQEFTEREKQQAEKAKAAEEKANLPLKKIGKYSVKKLPIDVQLQEELSESLRTLKPEGNLFRDRMVSLEERNIIEPRVKVKKRKRKFKLREFEKSSYKNFNK</sequence>
<evidence type="ECO:0000256" key="3">
    <source>
        <dbReference type="ARBA" id="ARBA00022517"/>
    </source>
</evidence>
<comment type="subcellular location">
    <subcellularLocation>
        <location evidence="5">Nucleus</location>
        <location evidence="5">Nucleolus</location>
    </subcellularLocation>
    <subcellularLocation>
        <location evidence="5">Nucleus</location>
        <location evidence="5">Nucleoplasm</location>
    </subcellularLocation>
</comment>
<dbReference type="SMR" id="A0A015K9R7"/>
<dbReference type="GO" id="GO:0000027">
    <property type="term" value="P:ribosomal large subunit assembly"/>
    <property type="evidence" value="ECO:0007669"/>
    <property type="project" value="UniProtKB-UniRule"/>
</dbReference>
<comment type="similarity">
    <text evidence="1 5">Belongs to the NOP53 family.</text>
</comment>